<keyword evidence="2" id="KW-1185">Reference proteome</keyword>
<proteinExistence type="predicted"/>
<gene>
    <name evidence="1" type="ORF">ACFO6W_05520</name>
</gene>
<protein>
    <recommendedName>
        <fullName evidence="3">Transcriptional regulator</fullName>
    </recommendedName>
</protein>
<organism evidence="1 2">
    <name type="scientific">Dysgonomonas termitidis</name>
    <dbReference type="NCBI Taxonomy" id="1516126"/>
    <lineage>
        <taxon>Bacteria</taxon>
        <taxon>Pseudomonadati</taxon>
        <taxon>Bacteroidota</taxon>
        <taxon>Bacteroidia</taxon>
        <taxon>Bacteroidales</taxon>
        <taxon>Dysgonomonadaceae</taxon>
        <taxon>Dysgonomonas</taxon>
    </lineage>
</organism>
<comment type="caution">
    <text evidence="1">The sequence shown here is derived from an EMBL/GenBank/DDBJ whole genome shotgun (WGS) entry which is preliminary data.</text>
</comment>
<reference evidence="2" key="1">
    <citation type="journal article" date="2019" name="Int. J. Syst. Evol. Microbiol.">
        <title>The Global Catalogue of Microorganisms (GCM) 10K type strain sequencing project: providing services to taxonomists for standard genome sequencing and annotation.</title>
        <authorList>
            <consortium name="The Broad Institute Genomics Platform"/>
            <consortium name="The Broad Institute Genome Sequencing Center for Infectious Disease"/>
            <person name="Wu L."/>
            <person name="Ma J."/>
        </authorList>
    </citation>
    <scope>NUCLEOTIDE SEQUENCE [LARGE SCALE GENOMIC DNA]</scope>
    <source>
        <strain evidence="2">CCUG 66188</strain>
    </source>
</reference>
<evidence type="ECO:0008006" key="3">
    <source>
        <dbReference type="Google" id="ProtNLM"/>
    </source>
</evidence>
<accession>A0ABV9KTF2</accession>
<sequence length="274" mass="31828">MDIKHKRITSKAGEILTRFNVMDKSWFTYDDVIKMFPQTEIKTIRQQILRMVNEGLLLRVKEGIFYIIPYEQDSLSYMPDWHLLAEPLAGKHYYIGYYSALQIHNLITQPSLKEQIVVNSQIKPSIIEIRGVKFQFIYHNSKHFFGYKKTWIDSFNKVLCSDLEKTIIDCLHKPDYAGGIVEIAKAIYIAKDKLKYDQLLNYIVKFGSQSVPKRLGYILELLGINAPCIEELNKILTDSIAILDTTTPKEGAINTRWRIQQNVDLETIKSVIYT</sequence>
<dbReference type="RefSeq" id="WP_379994378.1">
    <property type="nucleotide sequence ID" value="NZ_JBHSGN010000046.1"/>
</dbReference>
<dbReference type="Proteomes" id="UP001596023">
    <property type="component" value="Unassembled WGS sequence"/>
</dbReference>
<evidence type="ECO:0000313" key="1">
    <source>
        <dbReference type="EMBL" id="MFC4673142.1"/>
    </source>
</evidence>
<dbReference type="EMBL" id="JBHSGN010000046">
    <property type="protein sequence ID" value="MFC4673142.1"/>
    <property type="molecule type" value="Genomic_DNA"/>
</dbReference>
<evidence type="ECO:0000313" key="2">
    <source>
        <dbReference type="Proteomes" id="UP001596023"/>
    </source>
</evidence>
<name>A0ABV9KTF2_9BACT</name>